<feature type="region of interest" description="Disordered" evidence="1">
    <location>
        <begin position="132"/>
        <end position="163"/>
    </location>
</feature>
<protein>
    <submittedName>
        <fullName evidence="2">Rep protein</fullName>
    </submittedName>
</protein>
<evidence type="ECO:0000256" key="1">
    <source>
        <dbReference type="SAM" id="MobiDB-lite"/>
    </source>
</evidence>
<evidence type="ECO:0000313" key="2">
    <source>
        <dbReference type="EMBL" id="CAJ1589603.1"/>
    </source>
</evidence>
<evidence type="ECO:0000313" key="3">
    <source>
        <dbReference type="Proteomes" id="UP001190466"/>
    </source>
</evidence>
<keyword evidence="3" id="KW-1185">Reference proteome</keyword>
<reference evidence="2 3" key="1">
    <citation type="submission" date="2023-08" db="EMBL/GenBank/DDBJ databases">
        <authorList>
            <person name="Folkvardsen B D."/>
            <person name="Norman A."/>
        </authorList>
    </citation>
    <scope>NUCLEOTIDE SEQUENCE [LARGE SCALE GENOMIC DNA]</scope>
    <source>
        <strain evidence="2 3">Mu0050</strain>
        <plasmid evidence="2 3">pMu0050</plasmid>
    </source>
</reference>
<sequence length="350" mass="37267">MWTSRESWLTALRCWAADEAVFAAERQRVGVAITAPTLCAVAEVMAAHADHGTGRHVAITRATIAERVGCDVRTVTAAWRLLRNTGWAVEAQRGHGSPGTPAVGRRPSVYHLTPRRASSPARSAVQHFHLPPSGGVKSLSPVGSNSPSTHTCRQKFTPTHKRRRLRAEPRPLALQRLAAELVANSHGLGRVHVGAICDALAAAGVDPGEWTARALIQALNTDMVRRGWNWPDQINNPAGFLLSRVRLLGVRPGPHTSDGSAVASPEQPPRRLGSTVTDTPPRHTTSSLVVFTAEQRERIAAAKASIRADIAAARRRAATGRTGARSSHARSTKIGSTHGGPPSVGPEPSS</sequence>
<dbReference type="Proteomes" id="UP001190466">
    <property type="component" value="Plasmid pMu0050"/>
</dbReference>
<feature type="compositionally biased region" description="Polar residues" evidence="1">
    <location>
        <begin position="274"/>
        <end position="288"/>
    </location>
</feature>
<feature type="region of interest" description="Disordered" evidence="1">
    <location>
        <begin position="312"/>
        <end position="350"/>
    </location>
</feature>
<feature type="region of interest" description="Disordered" evidence="1">
    <location>
        <begin position="252"/>
        <end position="288"/>
    </location>
</feature>
<proteinExistence type="predicted"/>
<geneLocation type="plasmid" evidence="2 3">
    <name>pMu0050</name>
</geneLocation>
<name>A0ABN9PAA9_9MYCO</name>
<accession>A0ABN9PAA9</accession>
<dbReference type="EMBL" id="OY726396">
    <property type="protein sequence ID" value="CAJ1589603.1"/>
    <property type="molecule type" value="Genomic_DNA"/>
</dbReference>
<keyword evidence="2" id="KW-0614">Plasmid</keyword>
<organism evidence="2 3">
    <name type="scientific">[Mycobacterium] wendilense</name>
    <dbReference type="NCBI Taxonomy" id="3064284"/>
    <lineage>
        <taxon>Bacteria</taxon>
        <taxon>Bacillati</taxon>
        <taxon>Actinomycetota</taxon>
        <taxon>Actinomycetes</taxon>
        <taxon>Mycobacteriales</taxon>
        <taxon>Mycobacteriaceae</taxon>
        <taxon>Mycolicibacter</taxon>
    </lineage>
</organism>
<feature type="compositionally biased region" description="Polar residues" evidence="1">
    <location>
        <begin position="141"/>
        <end position="157"/>
    </location>
</feature>
<dbReference type="RefSeq" id="WP_316517634.1">
    <property type="nucleotide sequence ID" value="NZ_OY726396.1"/>
</dbReference>
<gene>
    <name evidence="2" type="ORF">MU0050_004946</name>
</gene>